<reference evidence="1 2" key="1">
    <citation type="journal article" date="2024" name="Ann. Entomol. Soc. Am.">
        <title>Genomic analyses of the southern and eastern yellowjacket wasps (Hymenoptera: Vespidae) reveal evolutionary signatures of social life.</title>
        <authorList>
            <person name="Catto M.A."/>
            <person name="Caine P.B."/>
            <person name="Orr S.E."/>
            <person name="Hunt B.G."/>
            <person name="Goodisman M.A.D."/>
        </authorList>
    </citation>
    <scope>NUCLEOTIDE SEQUENCE [LARGE SCALE GENOMIC DNA]</scope>
    <source>
        <strain evidence="1">233</strain>
        <tissue evidence="1">Head and thorax</tissue>
    </source>
</reference>
<dbReference type="Proteomes" id="UP001607302">
    <property type="component" value="Unassembled WGS sequence"/>
</dbReference>
<sequence>MNISPKKTKKNLCYIPRKIHSQKTANLRDSTTDPLANFEFQHRDGEFAALLTFQSCETETDLGVACTFRTTSRTIERLIDDMSNSGTGTGNYSSSFSFAYVLENEDSFAMAKYRCCLTSTTSGRTTSNFANRDK</sequence>
<gene>
    <name evidence="1" type="ORF">V1478_009127</name>
</gene>
<dbReference type="EMBL" id="JAUDFV010000141">
    <property type="protein sequence ID" value="KAL2722264.1"/>
    <property type="molecule type" value="Genomic_DNA"/>
</dbReference>
<keyword evidence="2" id="KW-1185">Reference proteome</keyword>
<comment type="caution">
    <text evidence="1">The sequence shown here is derived from an EMBL/GenBank/DDBJ whole genome shotgun (WGS) entry which is preliminary data.</text>
</comment>
<name>A0ABD2ANR3_VESSQ</name>
<protein>
    <submittedName>
        <fullName evidence="1">Uncharacterized protein</fullName>
    </submittedName>
</protein>
<proteinExistence type="predicted"/>
<dbReference type="AlphaFoldDB" id="A0ABD2ANR3"/>
<evidence type="ECO:0000313" key="2">
    <source>
        <dbReference type="Proteomes" id="UP001607302"/>
    </source>
</evidence>
<accession>A0ABD2ANR3</accession>
<evidence type="ECO:0000313" key="1">
    <source>
        <dbReference type="EMBL" id="KAL2722264.1"/>
    </source>
</evidence>
<organism evidence="1 2">
    <name type="scientific">Vespula squamosa</name>
    <name type="common">Southern yellow jacket</name>
    <name type="synonym">Wasp</name>
    <dbReference type="NCBI Taxonomy" id="30214"/>
    <lineage>
        <taxon>Eukaryota</taxon>
        <taxon>Metazoa</taxon>
        <taxon>Ecdysozoa</taxon>
        <taxon>Arthropoda</taxon>
        <taxon>Hexapoda</taxon>
        <taxon>Insecta</taxon>
        <taxon>Pterygota</taxon>
        <taxon>Neoptera</taxon>
        <taxon>Endopterygota</taxon>
        <taxon>Hymenoptera</taxon>
        <taxon>Apocrita</taxon>
        <taxon>Aculeata</taxon>
        <taxon>Vespoidea</taxon>
        <taxon>Vespidae</taxon>
        <taxon>Vespinae</taxon>
        <taxon>Vespula</taxon>
    </lineage>
</organism>